<sequence>MPTVLAFFLSMAENSGQRLICFQHLNSNIEVLHQNYLFPSVSFPYESDVSINNIRFRIIFDRYRHQHDHCQASYLFVRLGNNGSPIDIWPENDMDSILEALILYPPSFPALLNSSNISPD</sequence>
<evidence type="ECO:0000313" key="1">
    <source>
        <dbReference type="EMBL" id="KIO10713.1"/>
    </source>
</evidence>
<keyword evidence="2" id="KW-1185">Reference proteome</keyword>
<organism evidence="1 2">
    <name type="scientific">Pisolithus tinctorius Marx 270</name>
    <dbReference type="NCBI Taxonomy" id="870435"/>
    <lineage>
        <taxon>Eukaryota</taxon>
        <taxon>Fungi</taxon>
        <taxon>Dikarya</taxon>
        <taxon>Basidiomycota</taxon>
        <taxon>Agaricomycotina</taxon>
        <taxon>Agaricomycetes</taxon>
        <taxon>Agaricomycetidae</taxon>
        <taxon>Boletales</taxon>
        <taxon>Sclerodermatineae</taxon>
        <taxon>Pisolithaceae</taxon>
        <taxon>Pisolithus</taxon>
    </lineage>
</organism>
<proteinExistence type="predicted"/>
<gene>
    <name evidence="1" type="ORF">M404DRAFT_20965</name>
</gene>
<reference evidence="2" key="2">
    <citation type="submission" date="2015-01" db="EMBL/GenBank/DDBJ databases">
        <title>Evolutionary Origins and Diversification of the Mycorrhizal Mutualists.</title>
        <authorList>
            <consortium name="DOE Joint Genome Institute"/>
            <consortium name="Mycorrhizal Genomics Consortium"/>
            <person name="Kohler A."/>
            <person name="Kuo A."/>
            <person name="Nagy L.G."/>
            <person name="Floudas D."/>
            <person name="Copeland A."/>
            <person name="Barry K.W."/>
            <person name="Cichocki N."/>
            <person name="Veneault-Fourrey C."/>
            <person name="LaButti K."/>
            <person name="Lindquist E.A."/>
            <person name="Lipzen A."/>
            <person name="Lundell T."/>
            <person name="Morin E."/>
            <person name="Murat C."/>
            <person name="Riley R."/>
            <person name="Ohm R."/>
            <person name="Sun H."/>
            <person name="Tunlid A."/>
            <person name="Henrissat B."/>
            <person name="Grigoriev I.V."/>
            <person name="Hibbett D.S."/>
            <person name="Martin F."/>
        </authorList>
    </citation>
    <scope>NUCLEOTIDE SEQUENCE [LARGE SCALE GENOMIC DNA]</scope>
    <source>
        <strain evidence="2">Marx 270</strain>
    </source>
</reference>
<accession>A0A0C3JNE6</accession>
<evidence type="ECO:0000313" key="2">
    <source>
        <dbReference type="Proteomes" id="UP000054217"/>
    </source>
</evidence>
<dbReference type="Proteomes" id="UP000054217">
    <property type="component" value="Unassembled WGS sequence"/>
</dbReference>
<dbReference type="EMBL" id="KN831951">
    <property type="protein sequence ID" value="KIO10713.1"/>
    <property type="molecule type" value="Genomic_DNA"/>
</dbReference>
<name>A0A0C3JNE6_PISTI</name>
<dbReference type="AlphaFoldDB" id="A0A0C3JNE6"/>
<dbReference type="HOGENOM" id="CLU_148828_1_0_1"/>
<protein>
    <submittedName>
        <fullName evidence="1">Uncharacterized protein</fullName>
    </submittedName>
</protein>
<dbReference type="InParanoid" id="A0A0C3JNE6"/>
<reference evidence="1 2" key="1">
    <citation type="submission" date="2014-04" db="EMBL/GenBank/DDBJ databases">
        <authorList>
            <consortium name="DOE Joint Genome Institute"/>
            <person name="Kuo A."/>
            <person name="Kohler A."/>
            <person name="Costa M.D."/>
            <person name="Nagy L.G."/>
            <person name="Floudas D."/>
            <person name="Copeland A."/>
            <person name="Barry K.W."/>
            <person name="Cichocki N."/>
            <person name="Veneault-Fourrey C."/>
            <person name="LaButti K."/>
            <person name="Lindquist E.A."/>
            <person name="Lipzen A."/>
            <person name="Lundell T."/>
            <person name="Morin E."/>
            <person name="Murat C."/>
            <person name="Sun H."/>
            <person name="Tunlid A."/>
            <person name="Henrissat B."/>
            <person name="Grigoriev I.V."/>
            <person name="Hibbett D.S."/>
            <person name="Martin F."/>
            <person name="Nordberg H.P."/>
            <person name="Cantor M.N."/>
            <person name="Hua S.X."/>
        </authorList>
    </citation>
    <scope>NUCLEOTIDE SEQUENCE [LARGE SCALE GENOMIC DNA]</scope>
    <source>
        <strain evidence="1 2">Marx 270</strain>
    </source>
</reference>